<dbReference type="Pfam" id="PF04397">
    <property type="entry name" value="LytTR"/>
    <property type="match status" value="1"/>
</dbReference>
<keyword evidence="5" id="KW-1185">Reference proteome</keyword>
<protein>
    <submittedName>
        <fullName evidence="4">Response regulator transcription factor</fullName>
    </submittedName>
</protein>
<sequence>MDPITIIIAEDDEASEEILSLFIDQLEEFIVLDTARSGDELVEKVMNRKPDLVFADINLPQMNGMEAVKKSLTFHSDLKVVFITGYDQYAVEAFEIAAVDYIVKPIEKFRVYQALEKVKKEIVYMRTTIESTSSMNKMDSRLSVKFKGIVSYISFEDIIFIEKNGKKSIIYTEFEQYETYENLSVIVKQLDERFFPCHRSYIINVDYISQIKPKNETYLVYFNKIDHYAHASKLKIKDLFSKINSSMET</sequence>
<dbReference type="SUPFAM" id="SSF52172">
    <property type="entry name" value="CheY-like"/>
    <property type="match status" value="1"/>
</dbReference>
<dbReference type="SMART" id="SM00850">
    <property type="entry name" value="LytTR"/>
    <property type="match status" value="1"/>
</dbReference>
<dbReference type="PANTHER" id="PTHR37299">
    <property type="entry name" value="TRANSCRIPTIONAL REGULATOR-RELATED"/>
    <property type="match status" value="1"/>
</dbReference>
<name>A0A7S8HFI6_9BACI</name>
<dbReference type="KEGG" id="mcui:G8O30_05595"/>
<dbReference type="GO" id="GO:0000156">
    <property type="term" value="F:phosphorelay response regulator activity"/>
    <property type="evidence" value="ECO:0007669"/>
    <property type="project" value="InterPro"/>
</dbReference>
<dbReference type="Gene3D" id="3.40.50.2300">
    <property type="match status" value="1"/>
</dbReference>
<evidence type="ECO:0000313" key="4">
    <source>
        <dbReference type="EMBL" id="QPC46475.1"/>
    </source>
</evidence>
<dbReference type="PROSITE" id="PS50110">
    <property type="entry name" value="RESPONSE_REGULATORY"/>
    <property type="match status" value="1"/>
</dbReference>
<dbReference type="Pfam" id="PF00072">
    <property type="entry name" value="Response_reg"/>
    <property type="match status" value="1"/>
</dbReference>
<accession>A0A7S8HFI6</accession>
<dbReference type="PANTHER" id="PTHR37299:SF1">
    <property type="entry name" value="STAGE 0 SPORULATION PROTEIN A HOMOLOG"/>
    <property type="match status" value="1"/>
</dbReference>
<feature type="modified residue" description="4-aspartylphosphate" evidence="1">
    <location>
        <position position="56"/>
    </location>
</feature>
<dbReference type="InterPro" id="IPR007492">
    <property type="entry name" value="LytTR_DNA-bd_dom"/>
</dbReference>
<dbReference type="InterPro" id="IPR046947">
    <property type="entry name" value="LytR-like"/>
</dbReference>
<reference evidence="4 5" key="1">
    <citation type="submission" date="2019-07" db="EMBL/GenBank/DDBJ databases">
        <title>Genome sequence of 2 isolates from Red Sea Mangroves.</title>
        <authorList>
            <person name="Sefrji F."/>
            <person name="Michoud G."/>
            <person name="Merlino G."/>
            <person name="Daffonchio D."/>
        </authorList>
    </citation>
    <scope>NUCLEOTIDE SEQUENCE [LARGE SCALE GENOMIC DNA]</scope>
    <source>
        <strain evidence="4 5">R1DC41</strain>
    </source>
</reference>
<organism evidence="4 5">
    <name type="scientific">Mangrovibacillus cuniculi</name>
    <dbReference type="NCBI Taxonomy" id="2593652"/>
    <lineage>
        <taxon>Bacteria</taxon>
        <taxon>Bacillati</taxon>
        <taxon>Bacillota</taxon>
        <taxon>Bacilli</taxon>
        <taxon>Bacillales</taxon>
        <taxon>Bacillaceae</taxon>
        <taxon>Mangrovibacillus</taxon>
    </lineage>
</organism>
<dbReference type="SMART" id="SM00448">
    <property type="entry name" value="REC"/>
    <property type="match status" value="1"/>
</dbReference>
<dbReference type="PROSITE" id="PS50930">
    <property type="entry name" value="HTH_LYTTR"/>
    <property type="match status" value="1"/>
</dbReference>
<keyword evidence="1" id="KW-0597">Phosphoprotein</keyword>
<dbReference type="InterPro" id="IPR011006">
    <property type="entry name" value="CheY-like_superfamily"/>
</dbReference>
<evidence type="ECO:0000259" key="3">
    <source>
        <dbReference type="PROSITE" id="PS50930"/>
    </source>
</evidence>
<dbReference type="InterPro" id="IPR001789">
    <property type="entry name" value="Sig_transdc_resp-reg_receiver"/>
</dbReference>
<dbReference type="Gene3D" id="2.40.50.1020">
    <property type="entry name" value="LytTr DNA-binding domain"/>
    <property type="match status" value="1"/>
</dbReference>
<feature type="domain" description="HTH LytTR-type" evidence="3">
    <location>
        <begin position="142"/>
        <end position="245"/>
    </location>
</feature>
<gene>
    <name evidence="4" type="ORF">G8O30_05595</name>
</gene>
<dbReference type="GO" id="GO:0003677">
    <property type="term" value="F:DNA binding"/>
    <property type="evidence" value="ECO:0007669"/>
    <property type="project" value="InterPro"/>
</dbReference>
<evidence type="ECO:0000259" key="2">
    <source>
        <dbReference type="PROSITE" id="PS50110"/>
    </source>
</evidence>
<evidence type="ECO:0000313" key="5">
    <source>
        <dbReference type="Proteomes" id="UP000593626"/>
    </source>
</evidence>
<proteinExistence type="predicted"/>
<dbReference type="Proteomes" id="UP000593626">
    <property type="component" value="Chromosome"/>
</dbReference>
<dbReference type="AlphaFoldDB" id="A0A7S8HFI6"/>
<feature type="domain" description="Response regulatory" evidence="2">
    <location>
        <begin position="5"/>
        <end position="119"/>
    </location>
</feature>
<evidence type="ECO:0000256" key="1">
    <source>
        <dbReference type="PROSITE-ProRule" id="PRU00169"/>
    </source>
</evidence>
<dbReference type="EMBL" id="CP049742">
    <property type="protein sequence ID" value="QPC46475.1"/>
    <property type="molecule type" value="Genomic_DNA"/>
</dbReference>
<dbReference type="RefSeq" id="WP_239673997.1">
    <property type="nucleotide sequence ID" value="NZ_CP049742.1"/>
</dbReference>